<protein>
    <recommendedName>
        <fullName evidence="7">F-box domain-containing protein</fullName>
    </recommendedName>
</protein>
<dbReference type="PANTHER" id="PTHR32141:SF50">
    <property type="entry name" value="OS01G0706266 PROTEIN"/>
    <property type="match status" value="1"/>
</dbReference>
<evidence type="ECO:0000259" key="3">
    <source>
        <dbReference type="Pfam" id="PF08387"/>
    </source>
</evidence>
<dbReference type="Gene3D" id="3.80.10.10">
    <property type="entry name" value="Ribonuclease Inhibitor"/>
    <property type="match status" value="1"/>
</dbReference>
<dbReference type="SUPFAM" id="SSF81383">
    <property type="entry name" value="F-box domain"/>
    <property type="match status" value="1"/>
</dbReference>
<accession>A0ABC9BGB8</accession>
<feature type="domain" description="FBD" evidence="3">
    <location>
        <begin position="461"/>
        <end position="506"/>
    </location>
</feature>
<dbReference type="AlphaFoldDB" id="A0ABC9BGB8"/>
<evidence type="ECO:0008006" key="7">
    <source>
        <dbReference type="Google" id="ProtNLM"/>
    </source>
</evidence>
<evidence type="ECO:0000313" key="5">
    <source>
        <dbReference type="EMBL" id="CAL4997609.1"/>
    </source>
</evidence>
<dbReference type="InterPro" id="IPR053781">
    <property type="entry name" value="F-box_AtFBL13-like"/>
</dbReference>
<dbReference type="SUPFAM" id="SSF52047">
    <property type="entry name" value="RNI-like"/>
    <property type="match status" value="1"/>
</dbReference>
<dbReference type="InterPro" id="IPR055411">
    <property type="entry name" value="LRR_FXL15/At3g58940/PEG3-like"/>
</dbReference>
<evidence type="ECO:0000259" key="4">
    <source>
        <dbReference type="Pfam" id="PF24758"/>
    </source>
</evidence>
<feature type="compositionally biased region" description="Low complexity" evidence="1">
    <location>
        <begin position="30"/>
        <end position="57"/>
    </location>
</feature>
<dbReference type="InterPro" id="IPR006566">
    <property type="entry name" value="FBD"/>
</dbReference>
<feature type="domain" description="F-box/LRR-repeat protein 15/At3g58940/PEG3-like LRR" evidence="4">
    <location>
        <begin position="219"/>
        <end position="444"/>
    </location>
</feature>
<feature type="compositionally biased region" description="Polar residues" evidence="1">
    <location>
        <begin position="1"/>
        <end position="17"/>
    </location>
</feature>
<dbReference type="Pfam" id="PF08387">
    <property type="entry name" value="FBD"/>
    <property type="match status" value="1"/>
</dbReference>
<reference evidence="5" key="1">
    <citation type="submission" date="2024-10" db="EMBL/GenBank/DDBJ databases">
        <authorList>
            <person name="Ryan C."/>
        </authorList>
    </citation>
    <scope>NUCLEOTIDE SEQUENCE [LARGE SCALE GENOMIC DNA]</scope>
</reference>
<evidence type="ECO:0000313" key="6">
    <source>
        <dbReference type="Proteomes" id="UP001497457"/>
    </source>
</evidence>
<dbReference type="Pfam" id="PF00646">
    <property type="entry name" value="F-box"/>
    <property type="match status" value="1"/>
</dbReference>
<proteinExistence type="predicted"/>
<sequence length="625" mass="67713">MSTTAFQSSWRSINGPRSNPLPTFKPTPPTTGDSTSEASAAATRSRATLAPPLLNPSRVPPPPPAMARRAPFPNRGPPPPAFDVRDTEHLVSYVSSCLPDPPVSNTARFSARRGGAPGGAPDGADRISGLSDGLLRDIVSRLPFKDAARTAVLATRWRRVWLQAPLAVADAHLLDHWPPTPADAPAITAAVSAALAAHPGPFRCAHLVSTRMDAHQPQLRRWLRLLAAKGVQELVLINRPGPRQVPLPDTLFRSATLTCLYIGFWKLPDAAQLQGASFPNLRELGICSVAVKDGDIDSLVARSPLLEILNIIQGNVKVLRLVGRSLRCVQICASVVESIAVVNAPCLERLVLWDVRGSHDPASGLRTRIKIGTAPKLNLLGYLDPAHHLLEIGGTTITAGIEPRASIILTSVKRLSLTACFGANDAMMVPAFLKCFPNVETLHIMSVKCDEPAGKLIKFWQEASPIVSVKMRIKMMTISEFRGEQHELAFVQSFFENARVLKYAAITAANTRVTGISDNQMFSILQKMDDSRWGSKFGLAVLGTNGPEGGKPWLFQRGADFSDDDPFAPVKIIEGGSFLLCCFSRDSRPCSGDRRKRDGRGSPGALCPRWIFNLLSMQVSFLVLS</sequence>
<dbReference type="PANTHER" id="PTHR32141">
    <property type="match status" value="1"/>
</dbReference>
<dbReference type="Pfam" id="PF24758">
    <property type="entry name" value="LRR_At5g56370"/>
    <property type="match status" value="1"/>
</dbReference>
<dbReference type="Proteomes" id="UP001497457">
    <property type="component" value="Chromosome 25rd"/>
</dbReference>
<evidence type="ECO:0000256" key="1">
    <source>
        <dbReference type="SAM" id="MobiDB-lite"/>
    </source>
</evidence>
<dbReference type="InterPro" id="IPR032675">
    <property type="entry name" value="LRR_dom_sf"/>
</dbReference>
<gene>
    <name evidence="5" type="ORF">URODEC1_LOCUS63464</name>
</gene>
<dbReference type="InterPro" id="IPR001810">
    <property type="entry name" value="F-box_dom"/>
</dbReference>
<keyword evidence="6" id="KW-1185">Reference proteome</keyword>
<dbReference type="EMBL" id="OZ075135">
    <property type="protein sequence ID" value="CAL4997609.1"/>
    <property type="molecule type" value="Genomic_DNA"/>
</dbReference>
<dbReference type="InterPro" id="IPR036047">
    <property type="entry name" value="F-box-like_dom_sf"/>
</dbReference>
<dbReference type="CDD" id="cd22160">
    <property type="entry name" value="F-box_AtFBL13-like"/>
    <property type="match status" value="1"/>
</dbReference>
<feature type="region of interest" description="Disordered" evidence="1">
    <location>
        <begin position="1"/>
        <end position="83"/>
    </location>
</feature>
<name>A0ABC9BGB8_9POAL</name>
<dbReference type="InterPro" id="IPR055302">
    <property type="entry name" value="F-box_dom-containing"/>
</dbReference>
<evidence type="ECO:0000259" key="2">
    <source>
        <dbReference type="Pfam" id="PF00646"/>
    </source>
</evidence>
<feature type="domain" description="F-box" evidence="2">
    <location>
        <begin position="127"/>
        <end position="162"/>
    </location>
</feature>
<organism evidence="5 6">
    <name type="scientific">Urochloa decumbens</name>
    <dbReference type="NCBI Taxonomy" id="240449"/>
    <lineage>
        <taxon>Eukaryota</taxon>
        <taxon>Viridiplantae</taxon>
        <taxon>Streptophyta</taxon>
        <taxon>Embryophyta</taxon>
        <taxon>Tracheophyta</taxon>
        <taxon>Spermatophyta</taxon>
        <taxon>Magnoliopsida</taxon>
        <taxon>Liliopsida</taxon>
        <taxon>Poales</taxon>
        <taxon>Poaceae</taxon>
        <taxon>PACMAD clade</taxon>
        <taxon>Panicoideae</taxon>
        <taxon>Panicodae</taxon>
        <taxon>Paniceae</taxon>
        <taxon>Melinidinae</taxon>
        <taxon>Urochloa</taxon>
    </lineage>
</organism>